<proteinExistence type="predicted"/>
<dbReference type="STRING" id="1238182.C882_3479"/>
<dbReference type="AlphaFoldDB" id="K9H3W3"/>
<dbReference type="RefSeq" id="WP_009539598.1">
    <property type="nucleotide sequence ID" value="NZ_ANHY01000005.1"/>
</dbReference>
<dbReference type="Proteomes" id="UP000009881">
    <property type="component" value="Unassembled WGS sequence"/>
</dbReference>
<evidence type="ECO:0000313" key="1">
    <source>
        <dbReference type="EMBL" id="EKV31729.1"/>
    </source>
</evidence>
<evidence type="ECO:0000313" key="2">
    <source>
        <dbReference type="Proteomes" id="UP000009881"/>
    </source>
</evidence>
<dbReference type="EMBL" id="ANHY01000005">
    <property type="protein sequence ID" value="EKV31729.1"/>
    <property type="molecule type" value="Genomic_DNA"/>
</dbReference>
<comment type="caution">
    <text evidence="1">The sequence shown here is derived from an EMBL/GenBank/DDBJ whole genome shotgun (WGS) entry which is preliminary data.</text>
</comment>
<protein>
    <submittedName>
        <fullName evidence="1">Uncharacterized protein</fullName>
    </submittedName>
</protein>
<gene>
    <name evidence="1" type="ORF">C882_3479</name>
</gene>
<name>K9H3W3_9PROT</name>
<keyword evidence="2" id="KW-1185">Reference proteome</keyword>
<accession>K9H3W3</accession>
<organism evidence="1 2">
    <name type="scientific">Caenispirillum salinarum AK4</name>
    <dbReference type="NCBI Taxonomy" id="1238182"/>
    <lineage>
        <taxon>Bacteria</taxon>
        <taxon>Pseudomonadati</taxon>
        <taxon>Pseudomonadota</taxon>
        <taxon>Alphaproteobacteria</taxon>
        <taxon>Rhodospirillales</taxon>
        <taxon>Novispirillaceae</taxon>
        <taxon>Caenispirillum</taxon>
    </lineage>
</organism>
<reference evidence="1 2" key="1">
    <citation type="journal article" date="2013" name="Genome Announc.">
        <title>Draft Genome Sequence of an Alphaproteobacterium, Caenispirillum salinarum AK4(T), Isolated from a Solar Saltern.</title>
        <authorList>
            <person name="Khatri I."/>
            <person name="Singh A."/>
            <person name="Korpole S."/>
            <person name="Pinnaka A.K."/>
            <person name="Subramanian S."/>
        </authorList>
    </citation>
    <scope>NUCLEOTIDE SEQUENCE [LARGE SCALE GENOMIC DNA]</scope>
    <source>
        <strain evidence="1 2">AK4</strain>
    </source>
</reference>
<sequence length="43" mass="4881">MTHLFYAISLMTRDVGRLFLGVGMSPELARLAAKERRELGLPY</sequence>